<keyword evidence="3" id="KW-1185">Reference proteome</keyword>
<name>A0ABQ4KNY2_9BACI</name>
<feature type="domain" description="Spore protein YkvP/CgeB glycosyl transferase-like" evidence="1">
    <location>
        <begin position="160"/>
        <end position="314"/>
    </location>
</feature>
<gene>
    <name evidence="2" type="primary">cgeB</name>
    <name evidence="2" type="ORF">J8TS2_39210</name>
</gene>
<proteinExistence type="predicted"/>
<organism evidence="2 3">
    <name type="scientific">Lederbergia ruris</name>
    <dbReference type="NCBI Taxonomy" id="217495"/>
    <lineage>
        <taxon>Bacteria</taxon>
        <taxon>Bacillati</taxon>
        <taxon>Bacillota</taxon>
        <taxon>Bacilli</taxon>
        <taxon>Bacillales</taxon>
        <taxon>Bacillaceae</taxon>
        <taxon>Lederbergia</taxon>
    </lineage>
</organism>
<reference evidence="2 3" key="1">
    <citation type="submission" date="2021-03" db="EMBL/GenBank/DDBJ databases">
        <title>Antimicrobial resistance genes in bacteria isolated from Japanese honey, and their potential for conferring macrolide and lincosamide resistance in the American foulbrood pathogen Paenibacillus larvae.</title>
        <authorList>
            <person name="Okamoto M."/>
            <person name="Kumagai M."/>
            <person name="Kanamori H."/>
            <person name="Takamatsu D."/>
        </authorList>
    </citation>
    <scope>NUCLEOTIDE SEQUENCE [LARGE SCALE GENOMIC DNA]</scope>
    <source>
        <strain evidence="2 3">J8TS2</strain>
    </source>
</reference>
<dbReference type="Proteomes" id="UP000679950">
    <property type="component" value="Unassembled WGS sequence"/>
</dbReference>
<evidence type="ECO:0000259" key="1">
    <source>
        <dbReference type="Pfam" id="PF13524"/>
    </source>
</evidence>
<evidence type="ECO:0000313" key="2">
    <source>
        <dbReference type="EMBL" id="GIN59602.1"/>
    </source>
</evidence>
<dbReference type="Pfam" id="PF13524">
    <property type="entry name" value="Glyco_trans_1_2"/>
    <property type="match status" value="1"/>
</dbReference>
<dbReference type="SUPFAM" id="SSF53756">
    <property type="entry name" value="UDP-Glycosyltransferase/glycogen phosphorylase"/>
    <property type="match status" value="1"/>
</dbReference>
<dbReference type="RefSeq" id="WP_212967357.1">
    <property type="nucleotide sequence ID" value="NZ_BORB01000051.1"/>
</dbReference>
<dbReference type="EMBL" id="BORB01000051">
    <property type="protein sequence ID" value="GIN59602.1"/>
    <property type="molecule type" value="Genomic_DNA"/>
</dbReference>
<evidence type="ECO:0000313" key="3">
    <source>
        <dbReference type="Proteomes" id="UP000679950"/>
    </source>
</evidence>
<accession>A0ABQ4KNY2</accession>
<sequence>MNMLYVSSGFSKIYQYLDRTIEKVLQQFCDKCILFQPEESIQRLQAILHDHDRPHWALILLGSHFSKQASDLLRKHNVKQAVWLTEDPYYMDKTLQDIHLYDYVFTIDSGAYKVYRSAGFSHIYHLPLGTDPSIFTRQKVDFPYQSDVLLVGYPYPSRIQLIEFLLQNGTFSITVIGKQWHNHLSKKFRRHDQLCMYDQWMEPEGVAKFYNGAKIVLNPHRQANFSKGVMNETINNRTLDIAACGAFQLIEDLPGLRSYFSEEEMISYQYPKDCLDKIHFYLEKEEIRQQFADRAQKKVCNEHTFQHRIETMLDLMELP</sequence>
<comment type="caution">
    <text evidence="2">The sequence shown here is derived from an EMBL/GenBank/DDBJ whole genome shotgun (WGS) entry which is preliminary data.</text>
</comment>
<protein>
    <submittedName>
        <fullName evidence="2">Protein CgeB</fullName>
    </submittedName>
</protein>
<dbReference type="Gene3D" id="3.40.50.2000">
    <property type="entry name" value="Glycogen Phosphorylase B"/>
    <property type="match status" value="1"/>
</dbReference>
<dbReference type="InterPro" id="IPR055259">
    <property type="entry name" value="YkvP/CgeB_Glyco_trans-like"/>
</dbReference>